<sequence length="123" mass="14158">METNWSRKIPTSDDMQYSNLSASTELLHLSHCSTLLLNFRSVNPCWDLAARDVAPTDNVFSGAKVFRKCEPVILTETFTKIRFKRKYRIFVEPKAQNEQIKFQGASRGTLNSSKIVFKRREGL</sequence>
<dbReference type="VEuPathDB" id="VectorBase:GPAI015339"/>
<evidence type="ECO:0000313" key="2">
    <source>
        <dbReference type="Proteomes" id="UP000092445"/>
    </source>
</evidence>
<accession>A0A1A9ZI60</accession>
<reference evidence="2" key="1">
    <citation type="submission" date="2014-03" db="EMBL/GenBank/DDBJ databases">
        <authorList>
            <person name="Aksoy S."/>
            <person name="Warren W."/>
            <person name="Wilson R.K."/>
        </authorList>
    </citation>
    <scope>NUCLEOTIDE SEQUENCE [LARGE SCALE GENOMIC DNA]</scope>
    <source>
        <strain evidence="2">IAEA</strain>
    </source>
</reference>
<keyword evidence="2" id="KW-1185">Reference proteome</keyword>
<name>A0A1A9ZI60_GLOPL</name>
<dbReference type="Proteomes" id="UP000092445">
    <property type="component" value="Unassembled WGS sequence"/>
</dbReference>
<dbReference type="EnsemblMetazoa" id="GPAI015339-RA">
    <property type="protein sequence ID" value="GPAI015339-PA"/>
    <property type="gene ID" value="GPAI015339"/>
</dbReference>
<evidence type="ECO:0000313" key="1">
    <source>
        <dbReference type="EnsemblMetazoa" id="GPAI015339-PA"/>
    </source>
</evidence>
<protein>
    <submittedName>
        <fullName evidence="1">Uncharacterized protein</fullName>
    </submittedName>
</protein>
<reference evidence="1" key="2">
    <citation type="submission" date="2020-05" db="UniProtKB">
        <authorList>
            <consortium name="EnsemblMetazoa"/>
        </authorList>
    </citation>
    <scope>IDENTIFICATION</scope>
    <source>
        <strain evidence="1">IAEA</strain>
    </source>
</reference>
<dbReference type="AlphaFoldDB" id="A0A1A9ZI60"/>
<proteinExistence type="predicted"/>
<organism evidence="1 2">
    <name type="scientific">Glossina pallidipes</name>
    <name type="common">Tsetse fly</name>
    <dbReference type="NCBI Taxonomy" id="7398"/>
    <lineage>
        <taxon>Eukaryota</taxon>
        <taxon>Metazoa</taxon>
        <taxon>Ecdysozoa</taxon>
        <taxon>Arthropoda</taxon>
        <taxon>Hexapoda</taxon>
        <taxon>Insecta</taxon>
        <taxon>Pterygota</taxon>
        <taxon>Neoptera</taxon>
        <taxon>Endopterygota</taxon>
        <taxon>Diptera</taxon>
        <taxon>Brachycera</taxon>
        <taxon>Muscomorpha</taxon>
        <taxon>Hippoboscoidea</taxon>
        <taxon>Glossinidae</taxon>
        <taxon>Glossina</taxon>
    </lineage>
</organism>